<evidence type="ECO:0000256" key="6">
    <source>
        <dbReference type="ARBA" id="ARBA00022692"/>
    </source>
</evidence>
<protein>
    <recommendedName>
        <fullName evidence="4 17">Undecaprenyl-diphosphatase</fullName>
        <ecNumber evidence="3 17">3.6.1.27</ecNumber>
    </recommendedName>
    <alternativeName>
        <fullName evidence="15 17">Bacitracin resistance protein</fullName>
    </alternativeName>
    <alternativeName>
        <fullName evidence="14 17">Undecaprenyl pyrophosphate phosphatase</fullName>
    </alternativeName>
</protein>
<dbReference type="HAMAP" id="MF_01006">
    <property type="entry name" value="Undec_diphosphatase"/>
    <property type="match status" value="1"/>
</dbReference>
<organism evidence="18 19">
    <name type="scientific">Exiguobacterium mexicanum</name>
    <dbReference type="NCBI Taxonomy" id="340146"/>
    <lineage>
        <taxon>Bacteria</taxon>
        <taxon>Bacillati</taxon>
        <taxon>Bacillota</taxon>
        <taxon>Bacilli</taxon>
        <taxon>Bacillales</taxon>
        <taxon>Bacillales Family XII. Incertae Sedis</taxon>
        <taxon>Exiguobacterium</taxon>
    </lineage>
</organism>
<proteinExistence type="inferred from homology"/>
<evidence type="ECO:0000256" key="10">
    <source>
        <dbReference type="ARBA" id="ARBA00022989"/>
    </source>
</evidence>
<keyword evidence="19" id="KW-1185">Reference proteome</keyword>
<evidence type="ECO:0000313" key="18">
    <source>
        <dbReference type="EMBL" id="MDL5376511.1"/>
    </source>
</evidence>
<feature type="transmembrane region" description="Helical" evidence="17">
    <location>
        <begin position="118"/>
        <end position="136"/>
    </location>
</feature>
<evidence type="ECO:0000256" key="3">
    <source>
        <dbReference type="ARBA" id="ARBA00012374"/>
    </source>
</evidence>
<keyword evidence="11 17" id="KW-0472">Membrane</keyword>
<evidence type="ECO:0000256" key="13">
    <source>
        <dbReference type="ARBA" id="ARBA00023316"/>
    </source>
</evidence>
<dbReference type="PANTHER" id="PTHR30622">
    <property type="entry name" value="UNDECAPRENYL-DIPHOSPHATASE"/>
    <property type="match status" value="1"/>
</dbReference>
<feature type="transmembrane region" description="Helical" evidence="17">
    <location>
        <begin position="220"/>
        <end position="239"/>
    </location>
</feature>
<keyword evidence="5 17" id="KW-1003">Cell membrane</keyword>
<comment type="caution">
    <text evidence="18">The sequence shown here is derived from an EMBL/GenBank/DDBJ whole genome shotgun (WGS) entry which is preliminary data.</text>
</comment>
<feature type="transmembrane region" description="Helical" evidence="17">
    <location>
        <begin position="188"/>
        <end position="208"/>
    </location>
</feature>
<evidence type="ECO:0000256" key="5">
    <source>
        <dbReference type="ARBA" id="ARBA00022475"/>
    </source>
</evidence>
<dbReference type="Pfam" id="PF02673">
    <property type="entry name" value="BacA"/>
    <property type="match status" value="1"/>
</dbReference>
<keyword evidence="10 17" id="KW-1133">Transmembrane helix</keyword>
<dbReference type="PANTHER" id="PTHR30622:SF2">
    <property type="entry name" value="UNDECAPRENYL-DIPHOSPHATASE"/>
    <property type="match status" value="1"/>
</dbReference>
<dbReference type="Proteomes" id="UP001230807">
    <property type="component" value="Unassembled WGS sequence"/>
</dbReference>
<dbReference type="RefSeq" id="WP_214832114.1">
    <property type="nucleotide sequence ID" value="NZ_CP183077.1"/>
</dbReference>
<comment type="subcellular location">
    <subcellularLocation>
        <location evidence="1 17">Cell membrane</location>
        <topology evidence="1 17">Multi-pass membrane protein</topology>
    </subcellularLocation>
</comment>
<evidence type="ECO:0000256" key="14">
    <source>
        <dbReference type="ARBA" id="ARBA00032707"/>
    </source>
</evidence>
<evidence type="ECO:0000256" key="4">
    <source>
        <dbReference type="ARBA" id="ARBA00021581"/>
    </source>
</evidence>
<dbReference type="EC" id="3.6.1.27" evidence="3 17"/>
<comment type="similarity">
    <text evidence="2 17">Belongs to the UppP family.</text>
</comment>
<accession>A0ABT7MMV2</accession>
<evidence type="ECO:0000256" key="12">
    <source>
        <dbReference type="ARBA" id="ARBA00023251"/>
    </source>
</evidence>
<evidence type="ECO:0000256" key="9">
    <source>
        <dbReference type="ARBA" id="ARBA00022984"/>
    </source>
</evidence>
<dbReference type="EMBL" id="JASWER010000003">
    <property type="protein sequence ID" value="MDL5376511.1"/>
    <property type="molecule type" value="Genomic_DNA"/>
</dbReference>
<evidence type="ECO:0000256" key="17">
    <source>
        <dbReference type="HAMAP-Rule" id="MF_01006"/>
    </source>
</evidence>
<evidence type="ECO:0000256" key="15">
    <source>
        <dbReference type="ARBA" id="ARBA00032932"/>
    </source>
</evidence>
<gene>
    <name evidence="17" type="primary">uppP</name>
    <name evidence="18" type="ORF">QR695_05770</name>
</gene>
<comment type="catalytic activity">
    <reaction evidence="16 17">
        <text>di-trans,octa-cis-undecaprenyl diphosphate + H2O = di-trans,octa-cis-undecaprenyl phosphate + phosphate + H(+)</text>
        <dbReference type="Rhea" id="RHEA:28094"/>
        <dbReference type="ChEBI" id="CHEBI:15377"/>
        <dbReference type="ChEBI" id="CHEBI:15378"/>
        <dbReference type="ChEBI" id="CHEBI:43474"/>
        <dbReference type="ChEBI" id="CHEBI:58405"/>
        <dbReference type="ChEBI" id="CHEBI:60392"/>
        <dbReference type="EC" id="3.6.1.27"/>
    </reaction>
</comment>
<feature type="transmembrane region" description="Helical" evidence="17">
    <location>
        <begin position="90"/>
        <end position="112"/>
    </location>
</feature>
<comment type="function">
    <text evidence="17">Catalyzes the dephosphorylation of undecaprenyl diphosphate (UPP). Confers resistance to bacitracin.</text>
</comment>
<keyword evidence="13 17" id="KW-0961">Cell wall biogenesis/degradation</keyword>
<name>A0ABT7MMV2_9BACL</name>
<keyword evidence="6 17" id="KW-0812">Transmembrane</keyword>
<feature type="transmembrane region" description="Helical" evidence="17">
    <location>
        <begin position="41"/>
        <end position="60"/>
    </location>
</feature>
<evidence type="ECO:0000256" key="11">
    <source>
        <dbReference type="ARBA" id="ARBA00023136"/>
    </source>
</evidence>
<feature type="transmembrane region" description="Helical" evidence="17">
    <location>
        <begin position="251"/>
        <end position="269"/>
    </location>
</feature>
<evidence type="ECO:0000256" key="16">
    <source>
        <dbReference type="ARBA" id="ARBA00047594"/>
    </source>
</evidence>
<dbReference type="InterPro" id="IPR003824">
    <property type="entry name" value="UppP"/>
</dbReference>
<keyword evidence="9 17" id="KW-0573">Peptidoglycan synthesis</keyword>
<reference evidence="18 19" key="1">
    <citation type="submission" date="2023-06" db="EMBL/GenBank/DDBJ databases">
        <title>Influencing factors and mechanism of Cr(VI) reduction by facultative anaerobic Exiguobacterium sp. PY14.</title>
        <authorList>
            <person name="Zou L."/>
        </authorList>
    </citation>
    <scope>NUCLEOTIDE SEQUENCE [LARGE SCALE GENOMIC DNA]</scope>
    <source>
        <strain evidence="18 19">PY14</strain>
    </source>
</reference>
<evidence type="ECO:0000313" key="19">
    <source>
        <dbReference type="Proteomes" id="UP001230807"/>
    </source>
</evidence>
<keyword evidence="7 17" id="KW-0378">Hydrolase</keyword>
<evidence type="ECO:0000256" key="1">
    <source>
        <dbReference type="ARBA" id="ARBA00004651"/>
    </source>
</evidence>
<sequence>MTIWLFYLLLGLIQGFTEPIPISSSGHLVIFQELFDIQLPGLSFEIFVNFASLLAVLTIYRQDVIRLIVSLWTFLFKKDRSDETMVDVKFIGLLLVATVPAGVLGVLFGDWIGEKLSGVATVGYTLILTGVALWFIRNMRGNKGDSGITLRDAILIGLAQAVALIPGISRSGATIVMAMLLGIKQESALRFSFFLFIPISLGVTILDGPELFTNPETRDLFGPLILAFIASYALTAISLKWFQHIMAKGELKYFSLYCWIVGLLVVLFLA</sequence>
<keyword evidence="12 17" id="KW-0046">Antibiotic resistance</keyword>
<comment type="miscellaneous">
    <text evidence="17">Bacitracin is thought to be involved in the inhibition of peptidoglycan synthesis by sequestering undecaprenyl diphosphate, thereby reducing the pool of lipid carrier available.</text>
</comment>
<keyword evidence="8 17" id="KW-0133">Cell shape</keyword>
<evidence type="ECO:0000256" key="8">
    <source>
        <dbReference type="ARBA" id="ARBA00022960"/>
    </source>
</evidence>
<evidence type="ECO:0000256" key="2">
    <source>
        <dbReference type="ARBA" id="ARBA00010621"/>
    </source>
</evidence>
<evidence type="ECO:0000256" key="7">
    <source>
        <dbReference type="ARBA" id="ARBA00022801"/>
    </source>
</evidence>